<evidence type="ECO:0000313" key="2">
    <source>
        <dbReference type="Proteomes" id="UP000606974"/>
    </source>
</evidence>
<accession>A0A8H7DYD0</accession>
<comment type="caution">
    <text evidence="1">The sequence shown here is derived from an EMBL/GenBank/DDBJ whole genome shotgun (WGS) entry which is preliminary data.</text>
</comment>
<dbReference type="Proteomes" id="UP000606974">
    <property type="component" value="Unassembled WGS sequence"/>
</dbReference>
<protein>
    <submittedName>
        <fullName evidence="1">Uncharacterized protein</fullName>
    </submittedName>
</protein>
<gene>
    <name evidence="1" type="ORF">GJ744_006304</name>
</gene>
<sequence length="107" mass="11737">MLRLGGPGGALMAGMVRGLLVKSSYPPANGSDSAVTVTCTDFEFRIDSFGYGIDIGIHFGHTYPRNIFPLNQEHRTVLCQTNPHSAVLWQNHHLPSVIAFPNEVNIF</sequence>
<name>A0A8H7DYD0_9EURO</name>
<evidence type="ECO:0000313" key="1">
    <source>
        <dbReference type="EMBL" id="KAF7502240.1"/>
    </source>
</evidence>
<proteinExistence type="predicted"/>
<keyword evidence="2" id="KW-1185">Reference proteome</keyword>
<dbReference type="EMBL" id="JAACFV010000287">
    <property type="protein sequence ID" value="KAF7502240.1"/>
    <property type="molecule type" value="Genomic_DNA"/>
</dbReference>
<reference evidence="1" key="1">
    <citation type="submission" date="2020-02" db="EMBL/GenBank/DDBJ databases">
        <authorList>
            <person name="Palmer J.M."/>
        </authorList>
    </citation>
    <scope>NUCLEOTIDE SEQUENCE</scope>
    <source>
        <strain evidence="1">EPUS1.4</strain>
        <tissue evidence="1">Thallus</tissue>
    </source>
</reference>
<organism evidence="1 2">
    <name type="scientific">Endocarpon pusillum</name>
    <dbReference type="NCBI Taxonomy" id="364733"/>
    <lineage>
        <taxon>Eukaryota</taxon>
        <taxon>Fungi</taxon>
        <taxon>Dikarya</taxon>
        <taxon>Ascomycota</taxon>
        <taxon>Pezizomycotina</taxon>
        <taxon>Eurotiomycetes</taxon>
        <taxon>Chaetothyriomycetidae</taxon>
        <taxon>Verrucariales</taxon>
        <taxon>Verrucariaceae</taxon>
        <taxon>Endocarpon</taxon>
    </lineage>
</organism>
<dbReference type="AlphaFoldDB" id="A0A8H7DYD0"/>